<name>A0A2U1ZRI0_9MICO</name>
<dbReference type="AlphaFoldDB" id="A0A2U1ZRI0"/>
<dbReference type="EMBL" id="PYHR01000002">
    <property type="protein sequence ID" value="PWD49576.1"/>
    <property type="molecule type" value="Genomic_DNA"/>
</dbReference>
<dbReference type="Proteomes" id="UP000245166">
    <property type="component" value="Unassembled WGS sequence"/>
</dbReference>
<proteinExistence type="predicted"/>
<evidence type="ECO:0000313" key="2">
    <source>
        <dbReference type="Proteomes" id="UP000245166"/>
    </source>
</evidence>
<evidence type="ECO:0000313" key="1">
    <source>
        <dbReference type="EMBL" id="PWD49576.1"/>
    </source>
</evidence>
<organism evidence="1 2">
    <name type="scientific">Serinibacter arcticus</name>
    <dbReference type="NCBI Taxonomy" id="1655435"/>
    <lineage>
        <taxon>Bacteria</taxon>
        <taxon>Bacillati</taxon>
        <taxon>Actinomycetota</taxon>
        <taxon>Actinomycetes</taxon>
        <taxon>Micrococcales</taxon>
        <taxon>Beutenbergiaceae</taxon>
        <taxon>Serinibacter</taxon>
    </lineage>
</organism>
<gene>
    <name evidence="1" type="ORF">C8046_01450</name>
</gene>
<keyword evidence="2" id="KW-1185">Reference proteome</keyword>
<reference evidence="1 2" key="1">
    <citation type="submission" date="2018-03" db="EMBL/GenBank/DDBJ databases">
        <title>Genome assembly of novel Miniimonas species PCH200.</title>
        <authorList>
            <person name="Thakur V."/>
            <person name="Kumar V."/>
            <person name="Singh D."/>
        </authorList>
    </citation>
    <scope>NUCLEOTIDE SEQUENCE [LARGE SCALE GENOMIC DNA]</scope>
    <source>
        <strain evidence="1 2">PCH200</strain>
    </source>
</reference>
<comment type="caution">
    <text evidence="1">The sequence shown here is derived from an EMBL/GenBank/DDBJ whole genome shotgun (WGS) entry which is preliminary data.</text>
</comment>
<accession>A0A2U1ZRI0</accession>
<protein>
    <submittedName>
        <fullName evidence="1">Uncharacterized protein</fullName>
    </submittedName>
</protein>
<dbReference type="OrthoDB" id="4826692at2"/>
<sequence length="327" mass="35030">MTTSVAGTGEFEKFGPWIDEVRTPADVPPLFRSYPLDLTSTALVLKVPRSIHRRDATADMDLYDHMLVLDDIGLTALSRRTDGDRHHRRGTRREPGSYTVWSVRYVDVAAVQDSVSLLDASFTVLSRAGDALTVRYNGSARASVQRLVDALRVGTTSDVLSRAGGALREAGRYVATETTAVVLPQDQALVSNLREAQRGRPALAPWAWHGRSRVSRRAGGIGRAVARITDAVNPVTLHGAILASDGVALEVLGRRDPLTRGTMPDHSASHLVVALNTLETVTIEGHASFDGVVTAGLVLGGARLELQLPEGSPAHHLLYQAAAATTS</sequence>
<dbReference type="RefSeq" id="WP_109227959.1">
    <property type="nucleotide sequence ID" value="NZ_PYHR01000002.1"/>
</dbReference>